<evidence type="ECO:0000256" key="5">
    <source>
        <dbReference type="PROSITE-ProRule" id="PRU00309"/>
    </source>
</evidence>
<dbReference type="SMART" id="SM00692">
    <property type="entry name" value="DM3"/>
    <property type="match status" value="1"/>
</dbReference>
<name>H2YZK7_CIOSA</name>
<dbReference type="PROSITE" id="PS50950">
    <property type="entry name" value="ZF_THAP"/>
    <property type="match status" value="1"/>
</dbReference>
<protein>
    <recommendedName>
        <fullName evidence="7">THAP-type domain-containing protein</fullName>
    </recommendedName>
</protein>
<feature type="compositionally biased region" description="Basic and acidic residues" evidence="6">
    <location>
        <begin position="128"/>
        <end position="147"/>
    </location>
</feature>
<dbReference type="SMART" id="SM00980">
    <property type="entry name" value="THAP"/>
    <property type="match status" value="1"/>
</dbReference>
<dbReference type="GO" id="GO:0008270">
    <property type="term" value="F:zinc ion binding"/>
    <property type="evidence" value="ECO:0007669"/>
    <property type="project" value="UniProtKB-KW"/>
</dbReference>
<feature type="region of interest" description="Disordered" evidence="6">
    <location>
        <begin position="117"/>
        <end position="161"/>
    </location>
</feature>
<dbReference type="InterPro" id="IPR006612">
    <property type="entry name" value="THAP_Znf"/>
</dbReference>
<reference evidence="8" key="3">
    <citation type="submission" date="2025-09" db="UniProtKB">
        <authorList>
            <consortium name="Ensembl"/>
        </authorList>
    </citation>
    <scope>IDENTIFICATION</scope>
</reference>
<dbReference type="PANTHER" id="PTHR46927">
    <property type="entry name" value="AGAP005574-PA"/>
    <property type="match status" value="1"/>
</dbReference>
<keyword evidence="4 5" id="KW-0238">DNA-binding</keyword>
<dbReference type="Proteomes" id="UP000007875">
    <property type="component" value="Unassembled WGS sequence"/>
</dbReference>
<dbReference type="OMA" id="VDCEQCH"/>
<dbReference type="SUPFAM" id="SSF57716">
    <property type="entry name" value="Glucocorticoid receptor-like (DNA-binding domain)"/>
    <property type="match status" value="1"/>
</dbReference>
<dbReference type="Gene3D" id="6.20.210.20">
    <property type="entry name" value="THAP domain"/>
    <property type="match status" value="1"/>
</dbReference>
<proteinExistence type="predicted"/>
<evidence type="ECO:0000259" key="7">
    <source>
        <dbReference type="PROSITE" id="PS50950"/>
    </source>
</evidence>
<reference evidence="9" key="1">
    <citation type="submission" date="2003-08" db="EMBL/GenBank/DDBJ databases">
        <authorList>
            <person name="Birren B."/>
            <person name="Nusbaum C."/>
            <person name="Abebe A."/>
            <person name="Abouelleil A."/>
            <person name="Adekoya E."/>
            <person name="Ait-zahra M."/>
            <person name="Allen N."/>
            <person name="Allen T."/>
            <person name="An P."/>
            <person name="Anderson M."/>
            <person name="Anderson S."/>
            <person name="Arachchi H."/>
            <person name="Armbruster J."/>
            <person name="Bachantsang P."/>
            <person name="Baldwin J."/>
            <person name="Barry A."/>
            <person name="Bayul T."/>
            <person name="Blitshsteyn B."/>
            <person name="Bloom T."/>
            <person name="Blye J."/>
            <person name="Boguslavskiy L."/>
            <person name="Borowsky M."/>
            <person name="Boukhgalter B."/>
            <person name="Brunache A."/>
            <person name="Butler J."/>
            <person name="Calixte N."/>
            <person name="Calvo S."/>
            <person name="Camarata J."/>
            <person name="Campo K."/>
            <person name="Chang J."/>
            <person name="Cheshatsang Y."/>
            <person name="Citroen M."/>
            <person name="Collymore A."/>
            <person name="Considine T."/>
            <person name="Cook A."/>
            <person name="Cooke P."/>
            <person name="Corum B."/>
            <person name="Cuomo C."/>
            <person name="David R."/>
            <person name="Dawoe T."/>
            <person name="Degray S."/>
            <person name="Dodge S."/>
            <person name="Dooley K."/>
            <person name="Dorje P."/>
            <person name="Dorjee K."/>
            <person name="Dorris L."/>
            <person name="Duffey N."/>
            <person name="Dupes A."/>
            <person name="Elkins T."/>
            <person name="Engels R."/>
            <person name="Erickson J."/>
            <person name="Farina A."/>
            <person name="Faro S."/>
            <person name="Ferreira P."/>
            <person name="Fischer H."/>
            <person name="Fitzgerald M."/>
            <person name="Foley K."/>
            <person name="Gage D."/>
            <person name="Galagan J."/>
            <person name="Gearin G."/>
            <person name="Gnerre S."/>
            <person name="Gnirke A."/>
            <person name="Goyette A."/>
            <person name="Graham J."/>
            <person name="Grandbois E."/>
            <person name="Gyaltsen K."/>
            <person name="Hafez N."/>
            <person name="Hagopian D."/>
            <person name="Hagos B."/>
            <person name="Hall J."/>
            <person name="Hatcher B."/>
            <person name="Heller A."/>
            <person name="Higgins H."/>
            <person name="Honan T."/>
            <person name="Horn A."/>
            <person name="Houde N."/>
            <person name="Hughes L."/>
            <person name="Hulme W."/>
            <person name="Husby E."/>
            <person name="Iliev I."/>
            <person name="Jaffe D."/>
            <person name="Jones C."/>
            <person name="Kamal M."/>
            <person name="Kamat A."/>
            <person name="Kamvysselis M."/>
            <person name="Karlsson E."/>
            <person name="Kells C."/>
            <person name="Kieu A."/>
            <person name="Kisner P."/>
            <person name="Kodira C."/>
            <person name="Kulbokas E."/>
            <person name="Labutti K."/>
            <person name="Lama D."/>
            <person name="Landers T."/>
            <person name="Leger J."/>
            <person name="Levine S."/>
            <person name="Lewis D."/>
            <person name="Lewis T."/>
            <person name="Lindblad-toh K."/>
            <person name="Liu X."/>
            <person name="Lokyitsang T."/>
            <person name="Lokyitsang Y."/>
            <person name="Lucien O."/>
            <person name="Lui A."/>
            <person name="Ma L.J."/>
            <person name="Mabbitt R."/>
            <person name="Macdonald J."/>
            <person name="Maclean C."/>
            <person name="Major J."/>
            <person name="Manning J."/>
            <person name="Marabella R."/>
            <person name="Maru K."/>
            <person name="Matthews C."/>
            <person name="Mauceli E."/>
            <person name="Mccarthy M."/>
            <person name="Mcdonough S."/>
            <person name="Mcghee T."/>
            <person name="Meldrim J."/>
            <person name="Meneus L."/>
            <person name="Mesirov J."/>
            <person name="Mihalev A."/>
            <person name="Mihova T."/>
            <person name="Mikkelsen T."/>
            <person name="Mlenga V."/>
            <person name="Moru K."/>
            <person name="Mozes J."/>
            <person name="Mulrain L."/>
            <person name="Munson G."/>
            <person name="Naylor J."/>
            <person name="Newes C."/>
            <person name="Nguyen C."/>
            <person name="Nguyen N."/>
            <person name="Nguyen T."/>
            <person name="Nicol R."/>
            <person name="Nielsen C."/>
            <person name="Nizzari M."/>
            <person name="Norbu C."/>
            <person name="Norbu N."/>
            <person name="O'donnell P."/>
            <person name="Okoawo O."/>
            <person name="O'leary S."/>
            <person name="Omotosho B."/>
            <person name="O'neill K."/>
            <person name="Osman S."/>
            <person name="Parker S."/>
            <person name="Perrin D."/>
            <person name="Phunkhang P."/>
            <person name="Piqani B."/>
            <person name="Purcell S."/>
            <person name="Rachupka T."/>
            <person name="Ramasamy U."/>
            <person name="Rameau R."/>
            <person name="Ray V."/>
            <person name="Raymond C."/>
            <person name="Retta R."/>
            <person name="Richardson S."/>
            <person name="Rise C."/>
            <person name="Rodriguez J."/>
            <person name="Rogers J."/>
            <person name="Rogov P."/>
            <person name="Rutman M."/>
            <person name="Schupbach R."/>
            <person name="Seaman C."/>
            <person name="Settipalli S."/>
            <person name="Sharpe T."/>
            <person name="Sheridan J."/>
            <person name="Sherpa N."/>
            <person name="Shi J."/>
            <person name="Smirnov S."/>
            <person name="Smith C."/>
            <person name="Sougnez C."/>
            <person name="Spencer B."/>
            <person name="Stalker J."/>
            <person name="Stange-thomann N."/>
            <person name="Stavropoulos S."/>
            <person name="Stetson K."/>
            <person name="Stone C."/>
            <person name="Stone S."/>
            <person name="Stubbs M."/>
            <person name="Talamas J."/>
            <person name="Tchuinga P."/>
            <person name="Tenzing P."/>
            <person name="Tesfaye S."/>
            <person name="Theodore J."/>
            <person name="Thoulutsang Y."/>
            <person name="Topham K."/>
            <person name="Towey S."/>
            <person name="Tsamla T."/>
            <person name="Tsomo N."/>
            <person name="Vallee D."/>
            <person name="Vassiliev H."/>
            <person name="Venkataraman V."/>
            <person name="Vinson J."/>
            <person name="Vo A."/>
            <person name="Wade C."/>
            <person name="Wang S."/>
            <person name="Wangchuk T."/>
            <person name="Wangdi T."/>
            <person name="Whittaker C."/>
            <person name="Wilkinson J."/>
            <person name="Wu Y."/>
            <person name="Wyman D."/>
            <person name="Yadav S."/>
            <person name="Yang S."/>
            <person name="Yang X."/>
            <person name="Yeager S."/>
            <person name="Yee E."/>
            <person name="Young G."/>
            <person name="Zainoun J."/>
            <person name="Zembeck L."/>
            <person name="Zimmer A."/>
            <person name="Zody M."/>
            <person name="Lander E."/>
        </authorList>
    </citation>
    <scope>NUCLEOTIDE SEQUENCE [LARGE SCALE GENOMIC DNA]</scope>
</reference>
<dbReference type="GeneTree" id="ENSGT00940000172248"/>
<keyword evidence="1" id="KW-0479">Metal-binding</keyword>
<feature type="compositionally biased region" description="Polar residues" evidence="6">
    <location>
        <begin position="117"/>
        <end position="127"/>
    </location>
</feature>
<evidence type="ECO:0000256" key="2">
    <source>
        <dbReference type="ARBA" id="ARBA00022771"/>
    </source>
</evidence>
<reference evidence="8" key="2">
    <citation type="submission" date="2025-08" db="UniProtKB">
        <authorList>
            <consortium name="Ensembl"/>
        </authorList>
    </citation>
    <scope>IDENTIFICATION</scope>
</reference>
<evidence type="ECO:0000256" key="4">
    <source>
        <dbReference type="ARBA" id="ARBA00023125"/>
    </source>
</evidence>
<evidence type="ECO:0000256" key="1">
    <source>
        <dbReference type="ARBA" id="ARBA00022723"/>
    </source>
</evidence>
<feature type="domain" description="THAP-type" evidence="7">
    <location>
        <begin position="1"/>
        <end position="81"/>
    </location>
</feature>
<evidence type="ECO:0000313" key="8">
    <source>
        <dbReference type="Ensembl" id="ENSCSAVP00000010769.1"/>
    </source>
</evidence>
<keyword evidence="3" id="KW-0862">Zinc</keyword>
<dbReference type="PANTHER" id="PTHR46927:SF3">
    <property type="entry name" value="THAP-TYPE DOMAIN-CONTAINING PROTEIN"/>
    <property type="match status" value="1"/>
</dbReference>
<dbReference type="InterPro" id="IPR052224">
    <property type="entry name" value="THAP_domain_protein"/>
</dbReference>
<dbReference type="GO" id="GO:0003677">
    <property type="term" value="F:DNA binding"/>
    <property type="evidence" value="ECO:0007669"/>
    <property type="project" value="UniProtKB-UniRule"/>
</dbReference>
<sequence>MGGCALPNCTGNNRKGDRLFVFPVNPERRKIWMENCRIEHWGWTPTPKSRLCEHHFSPDQYEQNRADGLKKLKPNAIPTLFQYNSISDALLFRSKSFKKGKNRRKMMYKTIKMEPNTSFNENLNDNDNFGKDELQDHSYGREDRTEEPFDDYDESASENSAPPMELEINKCEVIVDCEQCHKLYLENQELRKQLLYTEQKLDKMENKFLDLLTKRQLNTI</sequence>
<dbReference type="InterPro" id="IPR038441">
    <property type="entry name" value="THAP_Znf_sf"/>
</dbReference>
<organism evidence="8 9">
    <name type="scientific">Ciona savignyi</name>
    <name type="common">Pacific transparent sea squirt</name>
    <dbReference type="NCBI Taxonomy" id="51511"/>
    <lineage>
        <taxon>Eukaryota</taxon>
        <taxon>Metazoa</taxon>
        <taxon>Chordata</taxon>
        <taxon>Tunicata</taxon>
        <taxon>Ascidiacea</taxon>
        <taxon>Phlebobranchia</taxon>
        <taxon>Cionidae</taxon>
        <taxon>Ciona</taxon>
    </lineage>
</organism>
<accession>H2YZK7</accession>
<dbReference type="HOGENOM" id="CLU_1401998_0_0_1"/>
<evidence type="ECO:0000256" key="3">
    <source>
        <dbReference type="ARBA" id="ARBA00022833"/>
    </source>
</evidence>
<evidence type="ECO:0000313" key="9">
    <source>
        <dbReference type="Proteomes" id="UP000007875"/>
    </source>
</evidence>
<keyword evidence="2 5" id="KW-0863">Zinc-finger</keyword>
<evidence type="ECO:0000256" key="6">
    <source>
        <dbReference type="SAM" id="MobiDB-lite"/>
    </source>
</evidence>
<dbReference type="Pfam" id="PF05485">
    <property type="entry name" value="THAP"/>
    <property type="match status" value="1"/>
</dbReference>
<dbReference type="AlphaFoldDB" id="H2YZK7"/>
<dbReference type="InParanoid" id="H2YZK7"/>
<keyword evidence="9" id="KW-1185">Reference proteome</keyword>
<dbReference type="Ensembl" id="ENSCSAVT00000010899.1">
    <property type="protein sequence ID" value="ENSCSAVP00000010769.1"/>
    <property type="gene ID" value="ENSCSAVG00000006318.1"/>
</dbReference>
<dbReference type="eggNOG" id="ENOG502S78S">
    <property type="taxonomic scope" value="Eukaryota"/>
</dbReference>